<organism evidence="1 2">
    <name type="scientific">Paractinoplanes atraurantiacus</name>
    <dbReference type="NCBI Taxonomy" id="1036182"/>
    <lineage>
        <taxon>Bacteria</taxon>
        <taxon>Bacillati</taxon>
        <taxon>Actinomycetota</taxon>
        <taxon>Actinomycetes</taxon>
        <taxon>Micromonosporales</taxon>
        <taxon>Micromonosporaceae</taxon>
        <taxon>Paractinoplanes</taxon>
    </lineage>
</organism>
<accession>A0A285HTU0</accession>
<dbReference type="AlphaFoldDB" id="A0A285HTU0"/>
<reference evidence="2" key="1">
    <citation type="submission" date="2017-09" db="EMBL/GenBank/DDBJ databases">
        <authorList>
            <person name="Varghese N."/>
            <person name="Submissions S."/>
        </authorList>
    </citation>
    <scope>NUCLEOTIDE SEQUENCE [LARGE SCALE GENOMIC DNA]</scope>
    <source>
        <strain evidence="2">CGMCC 4.6857</strain>
    </source>
</reference>
<proteinExistence type="predicted"/>
<keyword evidence="2" id="KW-1185">Reference proteome</keyword>
<protein>
    <submittedName>
        <fullName evidence="1">Uncharacterized protein</fullName>
    </submittedName>
</protein>
<evidence type="ECO:0000313" key="2">
    <source>
        <dbReference type="Proteomes" id="UP000219612"/>
    </source>
</evidence>
<dbReference type="RefSeq" id="WP_179855184.1">
    <property type="nucleotide sequence ID" value="NZ_OBDY01000005.1"/>
</dbReference>
<evidence type="ECO:0000313" key="1">
    <source>
        <dbReference type="EMBL" id="SNY39043.1"/>
    </source>
</evidence>
<sequence length="57" mass="6201">MGRRSLPKGRFSLRRGWRFEPLEAAIALVSFAVFALGLLVSLSEVKAIAAITLCIPT</sequence>
<dbReference type="EMBL" id="OBDY01000005">
    <property type="protein sequence ID" value="SNY39043.1"/>
    <property type="molecule type" value="Genomic_DNA"/>
</dbReference>
<gene>
    <name evidence="1" type="ORF">SAMN05421748_105299</name>
</gene>
<name>A0A285HTU0_9ACTN</name>
<dbReference type="Proteomes" id="UP000219612">
    <property type="component" value="Unassembled WGS sequence"/>
</dbReference>